<dbReference type="Pfam" id="PF12697">
    <property type="entry name" value="Abhydrolase_6"/>
    <property type="match status" value="1"/>
</dbReference>
<comment type="caution">
    <text evidence="2">The sequence shown here is derived from an EMBL/GenBank/DDBJ whole genome shotgun (WGS) entry which is preliminary data.</text>
</comment>
<dbReference type="STRING" id="454136.NIES2119_29440"/>
<gene>
    <name evidence="2" type="ORF">NIES2119_29440</name>
</gene>
<organism evidence="2 3">
    <name type="scientific">[Phormidium ambiguum] IAM M-71</name>
    <dbReference type="NCBI Taxonomy" id="454136"/>
    <lineage>
        <taxon>Bacteria</taxon>
        <taxon>Bacillati</taxon>
        <taxon>Cyanobacteriota</taxon>
        <taxon>Cyanophyceae</taxon>
        <taxon>Oscillatoriophycideae</taxon>
        <taxon>Aerosakkonematales</taxon>
        <taxon>Aerosakkonemataceae</taxon>
        <taxon>Floridanema</taxon>
    </lineage>
</organism>
<dbReference type="InterPro" id="IPR029058">
    <property type="entry name" value="AB_hydrolase_fold"/>
</dbReference>
<dbReference type="PANTHER" id="PTHR46438:SF12">
    <property type="entry name" value="ALPHA_BETA-HYDROLASES SUPERFAMILY PROTEIN"/>
    <property type="match status" value="1"/>
</dbReference>
<dbReference type="EMBL" id="MRCE01000053">
    <property type="protein sequence ID" value="OKH31209.1"/>
    <property type="molecule type" value="Genomic_DNA"/>
</dbReference>
<dbReference type="Proteomes" id="UP000185860">
    <property type="component" value="Unassembled WGS sequence"/>
</dbReference>
<dbReference type="Gene3D" id="3.40.50.1820">
    <property type="entry name" value="alpha/beta hydrolase"/>
    <property type="match status" value="1"/>
</dbReference>
<reference evidence="2 3" key="1">
    <citation type="submission" date="2016-11" db="EMBL/GenBank/DDBJ databases">
        <title>Draft Genome Sequences of Nine Cyanobacterial Strains from Diverse Habitats.</title>
        <authorList>
            <person name="Zhu T."/>
            <person name="Hou S."/>
            <person name="Lu X."/>
            <person name="Hess W.R."/>
        </authorList>
    </citation>
    <scope>NUCLEOTIDE SEQUENCE [LARGE SCALE GENOMIC DNA]</scope>
    <source>
        <strain evidence="2 3">IAM M-71</strain>
    </source>
</reference>
<dbReference type="RefSeq" id="WP_073597047.1">
    <property type="nucleotide sequence ID" value="NZ_MRCE01000053.1"/>
</dbReference>
<dbReference type="InterPro" id="IPR000073">
    <property type="entry name" value="AB_hydrolase_1"/>
</dbReference>
<dbReference type="SUPFAM" id="SSF53474">
    <property type="entry name" value="alpha/beta-Hydrolases"/>
    <property type="match status" value="1"/>
</dbReference>
<accession>A0A1U7I4R5</accession>
<evidence type="ECO:0000259" key="1">
    <source>
        <dbReference type="Pfam" id="PF12697"/>
    </source>
</evidence>
<evidence type="ECO:0000313" key="3">
    <source>
        <dbReference type="Proteomes" id="UP000185860"/>
    </source>
</evidence>
<keyword evidence="2" id="KW-0378">Hydrolase</keyword>
<dbReference type="GO" id="GO:0016787">
    <property type="term" value="F:hydrolase activity"/>
    <property type="evidence" value="ECO:0007669"/>
    <property type="project" value="UniProtKB-KW"/>
</dbReference>
<dbReference type="OrthoDB" id="449686at2"/>
<name>A0A1U7I4R5_9CYAN</name>
<evidence type="ECO:0000313" key="2">
    <source>
        <dbReference type="EMBL" id="OKH31209.1"/>
    </source>
</evidence>
<protein>
    <submittedName>
        <fullName evidence="2">Alpha/beta hydrolase</fullName>
    </submittedName>
</protein>
<feature type="domain" description="AB hydrolase-1" evidence="1">
    <location>
        <begin position="34"/>
        <end position="285"/>
    </location>
</feature>
<dbReference type="AlphaFoldDB" id="A0A1U7I4R5"/>
<dbReference type="PRINTS" id="PR00111">
    <property type="entry name" value="ABHYDROLASE"/>
</dbReference>
<proteinExistence type="predicted"/>
<dbReference type="PANTHER" id="PTHR46438">
    <property type="entry name" value="ALPHA/BETA-HYDROLASES SUPERFAMILY PROTEIN"/>
    <property type="match status" value="1"/>
</dbReference>
<sequence>MISSISISTATTQTWTWRGFPICYQAQGSQGPAIVLVHGFGASWGHWRKNIPELAKNARVFALDLIGFGGSAKPVPGKEINYTFETWAQQIGDFCREVVGEPAFLVGNSIGCIAAMQAAVDFPEITRGVALLNCSLRLLHDRKRATLPWYRRSGAPIVQKILAFKLIGQLFFSQIAKPKVVKKILLQAYKRPEAVTDELVEMLMAPALDPGAVDVFLAFTRYSQGPLPEDLLPILPCSAIILWGTDDPWEPIDLGRELANFPQVENFIPLEGLGHCPQDEAPEIVNPILIDWVLQKANQ</sequence>